<feature type="transmembrane region" description="Helical" evidence="7">
    <location>
        <begin position="48"/>
        <end position="66"/>
    </location>
</feature>
<accession>F8B120</accession>
<keyword evidence="6 7" id="KW-0472">Membrane</keyword>
<reference evidence="10 11" key="1">
    <citation type="submission" date="2011-05" db="EMBL/GenBank/DDBJ databases">
        <title>Complete sequence of chromosome of Frankia symbiont of Datisca glomerata.</title>
        <authorList>
            <consortium name="US DOE Joint Genome Institute"/>
            <person name="Lucas S."/>
            <person name="Han J."/>
            <person name="Lapidus A."/>
            <person name="Cheng J.-F."/>
            <person name="Goodwin L."/>
            <person name="Pitluck S."/>
            <person name="Peters L."/>
            <person name="Mikhailova N."/>
            <person name="Chertkov O."/>
            <person name="Teshima H."/>
            <person name="Han C."/>
            <person name="Tapia R."/>
            <person name="Land M."/>
            <person name="Hauser L."/>
            <person name="Kyrpides N."/>
            <person name="Ivanova N."/>
            <person name="Pagani I."/>
            <person name="Berry A."/>
            <person name="Pawlowski K."/>
            <person name="Persson T."/>
            <person name="Vanden Heuvel B."/>
            <person name="Benson D."/>
            <person name="Woyke T."/>
        </authorList>
    </citation>
    <scope>NUCLEOTIDE SEQUENCE [LARGE SCALE GENOMIC DNA]</scope>
    <source>
        <strain evidence="11">4085684</strain>
    </source>
</reference>
<dbReference type="Gene3D" id="1.10.3720.10">
    <property type="entry name" value="MetI-like"/>
    <property type="match status" value="1"/>
</dbReference>
<evidence type="ECO:0000259" key="9">
    <source>
        <dbReference type="PROSITE" id="PS50928"/>
    </source>
</evidence>
<dbReference type="STRING" id="656024.FsymDg_0063"/>
<dbReference type="InterPro" id="IPR000515">
    <property type="entry name" value="MetI-like"/>
</dbReference>
<dbReference type="eggNOG" id="COG0600">
    <property type="taxonomic scope" value="Bacteria"/>
</dbReference>
<comment type="subcellular location">
    <subcellularLocation>
        <location evidence="1 7">Cell membrane</location>
        <topology evidence="1 7">Multi-pass membrane protein</topology>
    </subcellularLocation>
</comment>
<feature type="region of interest" description="Disordered" evidence="8">
    <location>
        <begin position="1"/>
        <end position="28"/>
    </location>
</feature>
<dbReference type="PANTHER" id="PTHR30151">
    <property type="entry name" value="ALKANE SULFONATE ABC TRANSPORTER-RELATED, MEMBRANE SUBUNIT"/>
    <property type="match status" value="1"/>
</dbReference>
<evidence type="ECO:0000256" key="8">
    <source>
        <dbReference type="SAM" id="MobiDB-lite"/>
    </source>
</evidence>
<feature type="compositionally biased region" description="Pro residues" evidence="8">
    <location>
        <begin position="9"/>
        <end position="21"/>
    </location>
</feature>
<feature type="domain" description="ABC transmembrane type-1" evidence="9">
    <location>
        <begin position="98"/>
        <end position="284"/>
    </location>
</feature>
<dbReference type="Proteomes" id="UP000001549">
    <property type="component" value="Chromosome"/>
</dbReference>
<dbReference type="PROSITE" id="PS50928">
    <property type="entry name" value="ABC_TM1"/>
    <property type="match status" value="1"/>
</dbReference>
<keyword evidence="4 7" id="KW-0812">Transmembrane</keyword>
<dbReference type="EMBL" id="CP002801">
    <property type="protein sequence ID" value="AEH07650.1"/>
    <property type="molecule type" value="Genomic_DNA"/>
</dbReference>
<feature type="transmembrane region" description="Helical" evidence="7">
    <location>
        <begin position="161"/>
        <end position="184"/>
    </location>
</feature>
<organism evidence="10 11">
    <name type="scientific">Candidatus Protofrankia datiscae</name>
    <dbReference type="NCBI Taxonomy" id="2716812"/>
    <lineage>
        <taxon>Bacteria</taxon>
        <taxon>Bacillati</taxon>
        <taxon>Actinomycetota</taxon>
        <taxon>Actinomycetes</taxon>
        <taxon>Frankiales</taxon>
        <taxon>Frankiaceae</taxon>
        <taxon>Protofrankia</taxon>
    </lineage>
</organism>
<gene>
    <name evidence="10" type="ordered locus">FsymDg_0063</name>
</gene>
<evidence type="ECO:0000256" key="6">
    <source>
        <dbReference type="ARBA" id="ARBA00023136"/>
    </source>
</evidence>
<comment type="similarity">
    <text evidence="7">Belongs to the binding-protein-dependent transport system permease family.</text>
</comment>
<dbReference type="GO" id="GO:0055085">
    <property type="term" value="P:transmembrane transport"/>
    <property type="evidence" value="ECO:0007669"/>
    <property type="project" value="InterPro"/>
</dbReference>
<evidence type="ECO:0000256" key="5">
    <source>
        <dbReference type="ARBA" id="ARBA00022989"/>
    </source>
</evidence>
<evidence type="ECO:0000256" key="2">
    <source>
        <dbReference type="ARBA" id="ARBA00022448"/>
    </source>
</evidence>
<dbReference type="KEGG" id="fsy:FsymDg_0063"/>
<dbReference type="SUPFAM" id="SSF161098">
    <property type="entry name" value="MetI-like"/>
    <property type="match status" value="1"/>
</dbReference>
<sequence length="298" mass="32035">MTAVKRPRPPSPAFPVPPAGPAGPAGPARDASAHSCWGRAVRVAVPPLAVLAVVVGVWYTVSYLALAPRRCFLLPPPHEVVTDGFGDWPTFHEILTGLGETAQVALVGLAIAAALGMLFAVLMSQARWVERSFYPWAVVLQTIPILAIVPLIGFWLGYGFWSRTVVCVLIALFPIITNTLFGLSSVDATHHDLFTLRRASRWARLVHLEIPSALPAVFTGLRISAGLSVIGAIVGDFFFREGRPGIGSLIDDYTRGLESAPLFAAIIVSSLFGLAVFWVFGLLAHLVVGDWHDSGRRS</sequence>
<dbReference type="RefSeq" id="WP_013871648.1">
    <property type="nucleotide sequence ID" value="NC_015656.1"/>
</dbReference>
<evidence type="ECO:0000256" key="1">
    <source>
        <dbReference type="ARBA" id="ARBA00004651"/>
    </source>
</evidence>
<dbReference type="GO" id="GO:0005886">
    <property type="term" value="C:plasma membrane"/>
    <property type="evidence" value="ECO:0007669"/>
    <property type="project" value="UniProtKB-SubCell"/>
</dbReference>
<keyword evidence="11" id="KW-1185">Reference proteome</keyword>
<feature type="transmembrane region" description="Helical" evidence="7">
    <location>
        <begin position="262"/>
        <end position="288"/>
    </location>
</feature>
<keyword evidence="2 7" id="KW-0813">Transport</keyword>
<feature type="transmembrane region" description="Helical" evidence="7">
    <location>
        <begin position="133"/>
        <end position="155"/>
    </location>
</feature>
<name>F8B120_9ACTN</name>
<evidence type="ECO:0000256" key="7">
    <source>
        <dbReference type="RuleBase" id="RU363032"/>
    </source>
</evidence>
<proteinExistence type="inferred from homology"/>
<dbReference type="InterPro" id="IPR035906">
    <property type="entry name" value="MetI-like_sf"/>
</dbReference>
<dbReference type="AlphaFoldDB" id="F8B120"/>
<keyword evidence="5 7" id="KW-1133">Transmembrane helix</keyword>
<dbReference type="HOGENOM" id="CLU_046113_2_1_11"/>
<dbReference type="CDD" id="cd06261">
    <property type="entry name" value="TM_PBP2"/>
    <property type="match status" value="1"/>
</dbReference>
<dbReference type="PANTHER" id="PTHR30151:SF41">
    <property type="entry name" value="ABC TRANSPORTER PERMEASE PROTEIN"/>
    <property type="match status" value="1"/>
</dbReference>
<feature type="transmembrane region" description="Helical" evidence="7">
    <location>
        <begin position="205"/>
        <end position="234"/>
    </location>
</feature>
<keyword evidence="3" id="KW-1003">Cell membrane</keyword>
<protein>
    <submittedName>
        <fullName evidence="10">ABC-type transporter, integral membrane subunit</fullName>
    </submittedName>
</protein>
<evidence type="ECO:0000313" key="10">
    <source>
        <dbReference type="EMBL" id="AEH07650.1"/>
    </source>
</evidence>
<dbReference type="Pfam" id="PF00528">
    <property type="entry name" value="BPD_transp_1"/>
    <property type="match status" value="1"/>
</dbReference>
<evidence type="ECO:0000256" key="4">
    <source>
        <dbReference type="ARBA" id="ARBA00022692"/>
    </source>
</evidence>
<feature type="transmembrane region" description="Helical" evidence="7">
    <location>
        <begin position="102"/>
        <end position="121"/>
    </location>
</feature>
<evidence type="ECO:0000256" key="3">
    <source>
        <dbReference type="ARBA" id="ARBA00022475"/>
    </source>
</evidence>
<evidence type="ECO:0000313" key="11">
    <source>
        <dbReference type="Proteomes" id="UP000001549"/>
    </source>
</evidence>